<feature type="compositionally biased region" description="Basic and acidic residues" evidence="1">
    <location>
        <begin position="42"/>
        <end position="55"/>
    </location>
</feature>
<feature type="domain" description="AB hydrolase-1" evidence="2">
    <location>
        <begin position="131"/>
        <end position="399"/>
    </location>
</feature>
<dbReference type="Proteomes" id="UP000319894">
    <property type="component" value="Unassembled WGS sequence"/>
</dbReference>
<dbReference type="SUPFAM" id="SSF53474">
    <property type="entry name" value="alpha/beta-Hydrolases"/>
    <property type="match status" value="1"/>
</dbReference>
<evidence type="ECO:0000259" key="2">
    <source>
        <dbReference type="Pfam" id="PF12697"/>
    </source>
</evidence>
<protein>
    <recommendedName>
        <fullName evidence="2">AB hydrolase-1 domain-containing protein</fullName>
    </recommendedName>
</protein>
<gene>
    <name evidence="3" type="ORF">DP107_14965</name>
</gene>
<reference evidence="3 4" key="1">
    <citation type="submission" date="2018-06" db="EMBL/GenBank/DDBJ databases">
        <title>Natronomonas sp. F16-60 a new haloarchaeon isolated from a solar saltern of Isla Cristina, Huelva, Spain.</title>
        <authorList>
            <person name="Duran-Viseras A."/>
            <person name="Sanchez-Porro C."/>
            <person name="Ventosa A."/>
        </authorList>
    </citation>
    <scope>NUCLEOTIDE SEQUENCE [LARGE SCALE GENOMIC DNA]</scope>
    <source>
        <strain evidence="3 4">F16-60</strain>
    </source>
</reference>
<dbReference type="InParanoid" id="A0A554MX18"/>
<accession>A0A554MX18</accession>
<dbReference type="AlphaFoldDB" id="A0A554MX18"/>
<dbReference type="EMBL" id="QMDX01000011">
    <property type="protein sequence ID" value="TSD09669.1"/>
    <property type="molecule type" value="Genomic_DNA"/>
</dbReference>
<dbReference type="InterPro" id="IPR029058">
    <property type="entry name" value="AB_hydrolase_fold"/>
</dbReference>
<evidence type="ECO:0000256" key="1">
    <source>
        <dbReference type="SAM" id="MobiDB-lite"/>
    </source>
</evidence>
<dbReference type="InterPro" id="IPR000073">
    <property type="entry name" value="AB_hydrolase_1"/>
</dbReference>
<proteinExistence type="predicted"/>
<keyword evidence="4" id="KW-1185">Reference proteome</keyword>
<dbReference type="Gene3D" id="3.40.50.1820">
    <property type="entry name" value="alpha/beta hydrolase"/>
    <property type="match status" value="1"/>
</dbReference>
<comment type="caution">
    <text evidence="3">The sequence shown here is derived from an EMBL/GenBank/DDBJ whole genome shotgun (WGS) entry which is preliminary data.</text>
</comment>
<evidence type="ECO:0000313" key="3">
    <source>
        <dbReference type="EMBL" id="TSD09669.1"/>
    </source>
</evidence>
<evidence type="ECO:0000313" key="4">
    <source>
        <dbReference type="Proteomes" id="UP000319894"/>
    </source>
</evidence>
<feature type="region of interest" description="Disordered" evidence="1">
    <location>
        <begin position="1"/>
        <end position="110"/>
    </location>
</feature>
<feature type="compositionally biased region" description="Low complexity" evidence="1">
    <location>
        <begin position="26"/>
        <end position="37"/>
    </location>
</feature>
<organism evidence="3 4">
    <name type="scientific">Haloglomus irregulare</name>
    <dbReference type="NCBI Taxonomy" id="2234134"/>
    <lineage>
        <taxon>Archaea</taxon>
        <taxon>Methanobacteriati</taxon>
        <taxon>Methanobacteriota</taxon>
        <taxon>Stenosarchaea group</taxon>
        <taxon>Halobacteria</taxon>
        <taxon>Halobacteriales</taxon>
        <taxon>Natronomonadaceae</taxon>
        <taxon>Haloglomus</taxon>
    </lineage>
</organism>
<dbReference type="Pfam" id="PF12697">
    <property type="entry name" value="Abhydrolase_6"/>
    <property type="match status" value="1"/>
</dbReference>
<sequence length="409" mass="42785">MCSRAVRPSAVDAGMHVPRRPGTHAGGSPPDGSESDGSPGGGRERAVTNDGVERGHRARSGTNPGRSEGGGHAVVVVVPVPGRRNRFDARRPGGRMPTETGPVPATAHDIAGPAGTLRVTEWRPEKPTDGVLFVHGATYPGRAIFGSGLDGPSGWGPWTMTRGDAAFALDVRGYGSSHAVDPGPDDEPPARTAAAAGDLAAAVEWATDRVDRLHLVGTSWGTLVCGRYLATRTDPPVVSVALHAPVYDLSPAVRDRLAFDGPFRTVQRDGARARWAAQAPADADTDRWLAGFDAFWSTYVANAGSVVDDATDSTTATVRVPNGCLADILAAADGDTPYDPAAVETPALVVRGTADHTSVRPDALGVYDRLGGAPGSNAYAEIDGGTHFVHLEPPRERLFDLVRSFQRSH</sequence>
<name>A0A554MX18_9EURY</name>